<evidence type="ECO:0000313" key="15">
    <source>
        <dbReference type="EMBL" id="KAF2397460.1"/>
    </source>
</evidence>
<comment type="similarity">
    <text evidence="4">Belongs to the UPP synthase family.</text>
</comment>
<dbReference type="GO" id="GO:1904423">
    <property type="term" value="C:dehydrodolichyl diphosphate synthase complex"/>
    <property type="evidence" value="ECO:0007669"/>
    <property type="project" value="InterPro"/>
</dbReference>
<evidence type="ECO:0000256" key="12">
    <source>
        <dbReference type="ARBA" id="ARBA00047353"/>
    </source>
</evidence>
<gene>
    <name evidence="15" type="ORF">EJ06DRAFT_481900</name>
</gene>
<evidence type="ECO:0000256" key="2">
    <source>
        <dbReference type="ARBA" id="ARBA00004586"/>
    </source>
</evidence>
<evidence type="ECO:0000256" key="10">
    <source>
        <dbReference type="ARBA" id="ARBA00022989"/>
    </source>
</evidence>
<dbReference type="InterPro" id="IPR036424">
    <property type="entry name" value="UPP_synth-like_sf"/>
</dbReference>
<evidence type="ECO:0000256" key="11">
    <source>
        <dbReference type="ARBA" id="ARBA00023136"/>
    </source>
</evidence>
<evidence type="ECO:0000256" key="1">
    <source>
        <dbReference type="ARBA" id="ARBA00001946"/>
    </source>
</evidence>
<comment type="catalytic activity">
    <reaction evidence="12">
        <text>n isopentenyl diphosphate + (2E,6E)-farnesyl diphosphate = a di-trans,poly-cis-polyprenyl diphosphate + n diphosphate</text>
        <dbReference type="Rhea" id="RHEA:53008"/>
        <dbReference type="Rhea" id="RHEA-COMP:19494"/>
        <dbReference type="ChEBI" id="CHEBI:33019"/>
        <dbReference type="ChEBI" id="CHEBI:128769"/>
        <dbReference type="ChEBI" id="CHEBI:136960"/>
        <dbReference type="ChEBI" id="CHEBI:175763"/>
        <dbReference type="EC" id="2.5.1.87"/>
    </reaction>
</comment>
<evidence type="ECO:0000256" key="5">
    <source>
        <dbReference type="ARBA" id="ARBA00012596"/>
    </source>
</evidence>
<comment type="pathway">
    <text evidence="3">Protein modification; protein glycosylation.</text>
</comment>
<feature type="compositionally biased region" description="Pro residues" evidence="13">
    <location>
        <begin position="168"/>
        <end position="181"/>
    </location>
</feature>
<evidence type="ECO:0000256" key="4">
    <source>
        <dbReference type="ARBA" id="ARBA00005432"/>
    </source>
</evidence>
<evidence type="ECO:0000256" key="13">
    <source>
        <dbReference type="SAM" id="MobiDB-lite"/>
    </source>
</evidence>
<dbReference type="InterPro" id="IPR038887">
    <property type="entry name" value="Nus1/NgBR"/>
</dbReference>
<sequence>MARRKPAPRARKSTPLRTMLKSNLHLLIYTLIHAIFGLYVRLRMAYHAIYDRLLAVLYYHHRTPDLIRNDVKALSRLPEHLSVVLTLHDNGDRDAALEELVNDVGELSAWCASAGIPLLSVYERTGILKSYIPQTHTAITRTLHAYFNPTPPSLPPSLSIRSPSHPSYSPPPSHPSSPSTPPIDADVPAPEAPHLNLLLLSATDGRNTIVDLTKTLADMSQRGKISPSDIGAELVDAEISESVMGEPDLLVVFGPRVVLEGYPPWQVRLTEIFHVPDNSEGVGYQVFLRALHRYAKAQMRFGR</sequence>
<dbReference type="AlphaFoldDB" id="A0A6G1HN67"/>
<evidence type="ECO:0000256" key="9">
    <source>
        <dbReference type="ARBA" id="ARBA00022842"/>
    </source>
</evidence>
<evidence type="ECO:0000256" key="14">
    <source>
        <dbReference type="SAM" id="Phobius"/>
    </source>
</evidence>
<evidence type="ECO:0000256" key="8">
    <source>
        <dbReference type="ARBA" id="ARBA00022824"/>
    </source>
</evidence>
<keyword evidence="10 14" id="KW-1133">Transmembrane helix</keyword>
<dbReference type="EC" id="2.5.1.87" evidence="5"/>
<evidence type="ECO:0000256" key="3">
    <source>
        <dbReference type="ARBA" id="ARBA00004922"/>
    </source>
</evidence>
<proteinExistence type="inferred from homology"/>
<dbReference type="EMBL" id="ML996703">
    <property type="protein sequence ID" value="KAF2397460.1"/>
    <property type="molecule type" value="Genomic_DNA"/>
</dbReference>
<dbReference type="UniPathway" id="UPA00378"/>
<keyword evidence="6" id="KW-0808">Transferase</keyword>
<keyword evidence="11 14" id="KW-0472">Membrane</keyword>
<keyword evidence="8" id="KW-0256">Endoplasmic reticulum</keyword>
<comment type="subcellular location">
    <subcellularLocation>
        <location evidence="2">Endoplasmic reticulum membrane</location>
    </subcellularLocation>
</comment>
<dbReference type="SUPFAM" id="SSF64005">
    <property type="entry name" value="Undecaprenyl diphosphate synthase"/>
    <property type="match status" value="1"/>
</dbReference>
<evidence type="ECO:0000256" key="7">
    <source>
        <dbReference type="ARBA" id="ARBA00022692"/>
    </source>
</evidence>
<dbReference type="OrthoDB" id="19639at2759"/>
<dbReference type="GO" id="GO:0045547">
    <property type="term" value="F:ditrans,polycis-polyprenyl diphosphate synthase [(2E,6E)-farnesyl diphosphate specific] activity"/>
    <property type="evidence" value="ECO:0007669"/>
    <property type="project" value="UniProtKB-EC"/>
</dbReference>
<accession>A0A6G1HN67</accession>
<dbReference type="PANTHER" id="PTHR21528:SF0">
    <property type="entry name" value="DEHYDRODOLICHYL DIPHOSPHATE SYNTHASE COMPLEX SUBUNIT NUS1"/>
    <property type="match status" value="1"/>
</dbReference>
<comment type="cofactor">
    <cofactor evidence="1">
        <name>Mg(2+)</name>
        <dbReference type="ChEBI" id="CHEBI:18420"/>
    </cofactor>
</comment>
<keyword evidence="9" id="KW-0460">Magnesium</keyword>
<dbReference type="Gene3D" id="3.40.1180.10">
    <property type="entry name" value="Decaprenyl diphosphate synthase-like"/>
    <property type="match status" value="1"/>
</dbReference>
<reference evidence="15" key="1">
    <citation type="journal article" date="2020" name="Stud. Mycol.">
        <title>101 Dothideomycetes genomes: a test case for predicting lifestyles and emergence of pathogens.</title>
        <authorList>
            <person name="Haridas S."/>
            <person name="Albert R."/>
            <person name="Binder M."/>
            <person name="Bloem J."/>
            <person name="Labutti K."/>
            <person name="Salamov A."/>
            <person name="Andreopoulos B."/>
            <person name="Baker S."/>
            <person name="Barry K."/>
            <person name="Bills G."/>
            <person name="Bluhm B."/>
            <person name="Cannon C."/>
            <person name="Castanera R."/>
            <person name="Culley D."/>
            <person name="Daum C."/>
            <person name="Ezra D."/>
            <person name="Gonzalez J."/>
            <person name="Henrissat B."/>
            <person name="Kuo A."/>
            <person name="Liang C."/>
            <person name="Lipzen A."/>
            <person name="Lutzoni F."/>
            <person name="Magnuson J."/>
            <person name="Mondo S."/>
            <person name="Nolan M."/>
            <person name="Ohm R."/>
            <person name="Pangilinan J."/>
            <person name="Park H.-J."/>
            <person name="Ramirez L."/>
            <person name="Alfaro M."/>
            <person name="Sun H."/>
            <person name="Tritt A."/>
            <person name="Yoshinaga Y."/>
            <person name="Zwiers L.-H."/>
            <person name="Turgeon B."/>
            <person name="Goodwin S."/>
            <person name="Spatafora J."/>
            <person name="Crous P."/>
            <person name="Grigoriev I."/>
        </authorList>
    </citation>
    <scope>NUCLEOTIDE SEQUENCE</scope>
    <source>
        <strain evidence="15">CBS 262.69</strain>
    </source>
</reference>
<keyword evidence="16" id="KW-1185">Reference proteome</keyword>
<name>A0A6G1HN67_9PEZI</name>
<feature type="transmembrane region" description="Helical" evidence="14">
    <location>
        <begin position="20"/>
        <end position="40"/>
    </location>
</feature>
<dbReference type="PANTHER" id="PTHR21528">
    <property type="entry name" value="DEHYDRODOLICHYL DIPHOSPHATE SYNTHASE COMPLEX SUBUNIT NUS1"/>
    <property type="match status" value="1"/>
</dbReference>
<dbReference type="GO" id="GO:0005789">
    <property type="term" value="C:endoplasmic reticulum membrane"/>
    <property type="evidence" value="ECO:0007669"/>
    <property type="project" value="UniProtKB-SubCell"/>
</dbReference>
<feature type="region of interest" description="Disordered" evidence="13">
    <location>
        <begin position="154"/>
        <end position="188"/>
    </location>
</feature>
<evidence type="ECO:0000313" key="16">
    <source>
        <dbReference type="Proteomes" id="UP000799640"/>
    </source>
</evidence>
<organism evidence="15 16">
    <name type="scientific">Trichodelitschia bisporula</name>
    <dbReference type="NCBI Taxonomy" id="703511"/>
    <lineage>
        <taxon>Eukaryota</taxon>
        <taxon>Fungi</taxon>
        <taxon>Dikarya</taxon>
        <taxon>Ascomycota</taxon>
        <taxon>Pezizomycotina</taxon>
        <taxon>Dothideomycetes</taxon>
        <taxon>Dothideomycetes incertae sedis</taxon>
        <taxon>Phaeotrichales</taxon>
        <taxon>Phaeotrichaceae</taxon>
        <taxon>Trichodelitschia</taxon>
    </lineage>
</organism>
<dbReference type="Proteomes" id="UP000799640">
    <property type="component" value="Unassembled WGS sequence"/>
</dbReference>
<evidence type="ECO:0000256" key="6">
    <source>
        <dbReference type="ARBA" id="ARBA00022679"/>
    </source>
</evidence>
<protein>
    <recommendedName>
        <fullName evidence="5">ditrans,polycis-polyprenyl diphosphate synthase [(2E,6E)-farnesyldiphosphate specific]</fullName>
        <ecNumber evidence="5">2.5.1.87</ecNumber>
    </recommendedName>
</protein>
<keyword evidence="7 14" id="KW-0812">Transmembrane</keyword>
<feature type="compositionally biased region" description="Low complexity" evidence="13">
    <location>
        <begin position="156"/>
        <end position="167"/>
    </location>
</feature>